<keyword evidence="3" id="KW-1185">Reference proteome</keyword>
<proteinExistence type="inferred from homology"/>
<sequence length="334" mass="35004">MSADRMLLVASRGDSTHTGPGVGPSGPGAGIYLVDTRDPDARPRRLAEVAGLSCLAWHPTLPVLYGLAGGEVVAWRVTQDHGLERLGALALPDGGACHAAVAPDGHTLVAAMYESGQVAFVDLEPDGGPGACDTIQLTGSGPDPERQEGAHPHHVLVTGETTVLVTDLGADLLRTVDLGTRTVTDERTLLPGSGPRHTALLPDGLVTTGELDVSLIRTTGTDTAAERASSRRPDERVYPSDLAVDSASGRVVVANRGAHTLAWFDVGPDGPSRVGEVDAHGAWPLNLEPLEDGLAVANRDTSLVALFRWDAEGELTFDRGYDVPRPVWVLTTRA</sequence>
<dbReference type="InterPro" id="IPR015943">
    <property type="entry name" value="WD40/YVTN_repeat-like_dom_sf"/>
</dbReference>
<dbReference type="SUPFAM" id="SSF51004">
    <property type="entry name" value="C-terminal (heme d1) domain of cytochrome cd1-nitrite reductase"/>
    <property type="match status" value="1"/>
</dbReference>
<dbReference type="GO" id="GO:0017057">
    <property type="term" value="F:6-phosphogluconolactonase activity"/>
    <property type="evidence" value="ECO:0007669"/>
    <property type="project" value="TreeGrafter"/>
</dbReference>
<dbReference type="AlphaFoldDB" id="A0A927MWJ0"/>
<evidence type="ECO:0000313" key="2">
    <source>
        <dbReference type="EMBL" id="MBE1604602.1"/>
    </source>
</evidence>
<protein>
    <submittedName>
        <fullName evidence="2">6-phosphogluconolactonase (Cycloisomerase 2 family)</fullName>
    </submittedName>
</protein>
<comment type="caution">
    <text evidence="2">The sequence shown here is derived from an EMBL/GenBank/DDBJ whole genome shotgun (WGS) entry which is preliminary data.</text>
</comment>
<accession>A0A927MWJ0</accession>
<gene>
    <name evidence="2" type="ORF">HEB94_001450</name>
</gene>
<comment type="similarity">
    <text evidence="1">Belongs to the cycloisomerase 2 family.</text>
</comment>
<reference evidence="2" key="1">
    <citation type="submission" date="2020-10" db="EMBL/GenBank/DDBJ databases">
        <title>Sequencing the genomes of 1000 actinobacteria strains.</title>
        <authorList>
            <person name="Klenk H.-P."/>
        </authorList>
    </citation>
    <scope>NUCLEOTIDE SEQUENCE</scope>
    <source>
        <strain evidence="2">DSM 45354</strain>
    </source>
</reference>
<dbReference type="Gene3D" id="2.130.10.10">
    <property type="entry name" value="YVTN repeat-like/Quinoprotein amine dehydrogenase"/>
    <property type="match status" value="1"/>
</dbReference>
<dbReference type="InterPro" id="IPR019405">
    <property type="entry name" value="Lactonase_7-beta_prop"/>
</dbReference>
<dbReference type="PANTHER" id="PTHR30344">
    <property type="entry name" value="6-PHOSPHOGLUCONOLACTONASE-RELATED"/>
    <property type="match status" value="1"/>
</dbReference>
<evidence type="ECO:0000256" key="1">
    <source>
        <dbReference type="ARBA" id="ARBA00005564"/>
    </source>
</evidence>
<dbReference type="RefSeq" id="WP_192749108.1">
    <property type="nucleotide sequence ID" value="NZ_BAABJL010000143.1"/>
</dbReference>
<dbReference type="Proteomes" id="UP000638648">
    <property type="component" value="Unassembled WGS sequence"/>
</dbReference>
<evidence type="ECO:0000313" key="3">
    <source>
        <dbReference type="Proteomes" id="UP000638648"/>
    </source>
</evidence>
<dbReference type="PANTHER" id="PTHR30344:SF1">
    <property type="entry name" value="6-PHOSPHOGLUCONOLACTONASE"/>
    <property type="match status" value="1"/>
</dbReference>
<name>A0A927MWJ0_9ACTN</name>
<dbReference type="EMBL" id="JADBEM010000001">
    <property type="protein sequence ID" value="MBE1604602.1"/>
    <property type="molecule type" value="Genomic_DNA"/>
</dbReference>
<organism evidence="2 3">
    <name type="scientific">Actinopolymorpha pittospori</name>
    <dbReference type="NCBI Taxonomy" id="648752"/>
    <lineage>
        <taxon>Bacteria</taxon>
        <taxon>Bacillati</taxon>
        <taxon>Actinomycetota</taxon>
        <taxon>Actinomycetes</taxon>
        <taxon>Propionibacteriales</taxon>
        <taxon>Actinopolymorphaceae</taxon>
        <taxon>Actinopolymorpha</taxon>
    </lineage>
</organism>
<dbReference type="InterPro" id="IPR011048">
    <property type="entry name" value="Haem_d1_sf"/>
</dbReference>
<dbReference type="Pfam" id="PF10282">
    <property type="entry name" value="Lactonase"/>
    <property type="match status" value="1"/>
</dbReference>
<dbReference type="InterPro" id="IPR050282">
    <property type="entry name" value="Cycloisomerase_2"/>
</dbReference>